<accession>A0A3E1Y858</accession>
<sequence length="247" mass="28835">MEMRLTKNHFLKILALLLMGIILFSCAHQQVIYASKFGIEGKYQKENGKELLIFNADKTFYCLRNYIPANDVLIPMCDTIASGIWNQRAGFIELHNKPDFNKINYSIVESLRGTKDSVYFRIILPKDDALDYKNFVFNLIPYSKYDQVLKINKPEFAIPNVRIPRINFGLSLQNIEPNVDFGKGNFQRTNFMIFENYQAKDNNANFFTITLNNFNQCFYEAMDMEGQIIGIEGKKLVWRGNRYEKIN</sequence>
<evidence type="ECO:0000313" key="1">
    <source>
        <dbReference type="EMBL" id="RFS21058.1"/>
    </source>
</evidence>
<comment type="caution">
    <text evidence="1">The sequence shown here is derived from an EMBL/GenBank/DDBJ whole genome shotgun (WGS) entry which is preliminary data.</text>
</comment>
<dbReference type="AlphaFoldDB" id="A0A3E1Y858"/>
<proteinExistence type="predicted"/>
<organism evidence="1 2">
    <name type="scientific">Chitinophaga silvatica</name>
    <dbReference type="NCBI Taxonomy" id="2282649"/>
    <lineage>
        <taxon>Bacteria</taxon>
        <taxon>Pseudomonadati</taxon>
        <taxon>Bacteroidota</taxon>
        <taxon>Chitinophagia</taxon>
        <taxon>Chitinophagales</taxon>
        <taxon>Chitinophagaceae</taxon>
        <taxon>Chitinophaga</taxon>
    </lineage>
</organism>
<dbReference type="PROSITE" id="PS51257">
    <property type="entry name" value="PROKAR_LIPOPROTEIN"/>
    <property type="match status" value="1"/>
</dbReference>
<keyword evidence="2" id="KW-1185">Reference proteome</keyword>
<evidence type="ECO:0000313" key="2">
    <source>
        <dbReference type="Proteomes" id="UP000260644"/>
    </source>
</evidence>
<name>A0A3E1Y858_9BACT</name>
<dbReference type="EMBL" id="QPMM01000009">
    <property type="protein sequence ID" value="RFS21058.1"/>
    <property type="molecule type" value="Genomic_DNA"/>
</dbReference>
<reference evidence="1 2" key="1">
    <citation type="submission" date="2018-07" db="EMBL/GenBank/DDBJ databases">
        <title>Chitinophaga K2CV101002-2 sp. nov., isolated from a monsoon evergreen broad-leaved forest soil.</title>
        <authorList>
            <person name="Lv Y."/>
        </authorList>
    </citation>
    <scope>NUCLEOTIDE SEQUENCE [LARGE SCALE GENOMIC DNA]</scope>
    <source>
        <strain evidence="1 2">GDMCC 1.1288</strain>
    </source>
</reference>
<gene>
    <name evidence="1" type="ORF">DVR12_17100</name>
</gene>
<dbReference type="Proteomes" id="UP000260644">
    <property type="component" value="Unassembled WGS sequence"/>
</dbReference>
<protein>
    <submittedName>
        <fullName evidence="1">Uncharacterized protein</fullName>
    </submittedName>
</protein>